<evidence type="ECO:0000256" key="2">
    <source>
        <dbReference type="ARBA" id="ARBA00022448"/>
    </source>
</evidence>
<keyword evidence="2" id="KW-0813">Transport</keyword>
<dbReference type="EMBL" id="CP089984">
    <property type="protein sequence ID" value="WXB18631.1"/>
    <property type="molecule type" value="Genomic_DNA"/>
</dbReference>
<dbReference type="PANTHER" id="PTHR30061">
    <property type="entry name" value="MALTOSE-BINDING PERIPLASMIC PROTEIN"/>
    <property type="match status" value="1"/>
</dbReference>
<proteinExistence type="inferred from homology"/>
<dbReference type="InterPro" id="IPR006059">
    <property type="entry name" value="SBP"/>
</dbReference>
<sequence length="442" mass="46535">MRERVEVAWVLAATMGLSAGLLAGCRGSSSSSSSSGSGSGSGSSNHEGAGAQEKPVTITWWDTSDSTNEAPKFKDLIVKFQSKYPNIKVDYQNIAFDQARDKFKTAAQASTAPDVMRAEVAWTAEFASLRYLAPLEGTAASADLGDYLPAPLSSNKYDGKLYGVPQVTDALALLYNKALLQKAGVSEPPATMEQLKQTALAVKAKAGADGLYLNPQGYFLLPFIYGAGGDLVRVEQKKIVVNGAEAVKGLEVALDLIKSGAAPKPDLNSGYNQMQAGFKDGKVAMVLNGPWSVADDFTGKAFADKANLGIAPVPAGSSGKPGAPLGGHNYVVYAGSKNLPASYQFVQFMNSAENQAYLAKELGLLPTRASAYQLPDASANPVVPKFKAVIDKAVPRPAIAQGGQLLVPLDQNYARAIGGDKSPQAALDSVASDYRQFLKDWN</sequence>
<comment type="similarity">
    <text evidence="1">Belongs to the bacterial solute-binding protein 1 family.</text>
</comment>
<dbReference type="PANTHER" id="PTHR30061:SF50">
    <property type="entry name" value="MALTOSE_MALTODEXTRIN-BINDING PERIPLASMIC PROTEIN"/>
    <property type="match status" value="1"/>
</dbReference>
<dbReference type="Pfam" id="PF01547">
    <property type="entry name" value="SBP_bac_1"/>
    <property type="match status" value="1"/>
</dbReference>
<evidence type="ECO:0000256" key="4">
    <source>
        <dbReference type="SAM" id="MobiDB-lite"/>
    </source>
</evidence>
<dbReference type="Gene3D" id="3.40.190.10">
    <property type="entry name" value="Periplasmic binding protein-like II"/>
    <property type="match status" value="2"/>
</dbReference>
<evidence type="ECO:0000313" key="5">
    <source>
        <dbReference type="EMBL" id="WXB18631.1"/>
    </source>
</evidence>
<dbReference type="Proteomes" id="UP001370348">
    <property type="component" value="Chromosome"/>
</dbReference>
<keyword evidence="6" id="KW-1185">Reference proteome</keyword>
<dbReference type="SUPFAM" id="SSF53850">
    <property type="entry name" value="Periplasmic binding protein-like II"/>
    <property type="match status" value="1"/>
</dbReference>
<evidence type="ECO:0000256" key="1">
    <source>
        <dbReference type="ARBA" id="ARBA00008520"/>
    </source>
</evidence>
<dbReference type="PROSITE" id="PS51257">
    <property type="entry name" value="PROKAR_LIPOPROTEIN"/>
    <property type="match status" value="1"/>
</dbReference>
<gene>
    <name evidence="5" type="ORF">LZC94_15490</name>
</gene>
<dbReference type="RefSeq" id="WP_394828262.1">
    <property type="nucleotide sequence ID" value="NZ_CP089984.1"/>
</dbReference>
<accession>A0ABZ2M7Z0</accession>
<feature type="region of interest" description="Disordered" evidence="4">
    <location>
        <begin position="30"/>
        <end position="55"/>
    </location>
</feature>
<evidence type="ECO:0000256" key="3">
    <source>
        <dbReference type="ARBA" id="ARBA00022729"/>
    </source>
</evidence>
<organism evidence="5 6">
    <name type="scientific">Pendulispora albinea</name>
    <dbReference type="NCBI Taxonomy" id="2741071"/>
    <lineage>
        <taxon>Bacteria</taxon>
        <taxon>Pseudomonadati</taxon>
        <taxon>Myxococcota</taxon>
        <taxon>Myxococcia</taxon>
        <taxon>Myxococcales</taxon>
        <taxon>Sorangiineae</taxon>
        <taxon>Pendulisporaceae</taxon>
        <taxon>Pendulispora</taxon>
    </lineage>
</organism>
<name>A0ABZ2M7Z0_9BACT</name>
<evidence type="ECO:0000313" key="6">
    <source>
        <dbReference type="Proteomes" id="UP001370348"/>
    </source>
</evidence>
<protein>
    <submittedName>
        <fullName evidence="5">Extracellular solute-binding protein</fullName>
    </submittedName>
</protein>
<keyword evidence="3" id="KW-0732">Signal</keyword>
<reference evidence="5 6" key="1">
    <citation type="submission" date="2021-12" db="EMBL/GenBank/DDBJ databases">
        <title>Discovery of the Pendulisporaceae a myxobacterial family with distinct sporulation behavior and unique specialized metabolism.</title>
        <authorList>
            <person name="Garcia R."/>
            <person name="Popoff A."/>
            <person name="Bader C.D."/>
            <person name="Loehr J."/>
            <person name="Walesch S."/>
            <person name="Walt C."/>
            <person name="Boldt J."/>
            <person name="Bunk B."/>
            <person name="Haeckl F.J.F.P.J."/>
            <person name="Gunesch A.P."/>
            <person name="Birkelbach J."/>
            <person name="Nuebel U."/>
            <person name="Pietschmann T."/>
            <person name="Bach T."/>
            <person name="Mueller R."/>
        </authorList>
    </citation>
    <scope>NUCLEOTIDE SEQUENCE [LARGE SCALE GENOMIC DNA]</scope>
    <source>
        <strain evidence="5 6">MSr11954</strain>
    </source>
</reference>